<dbReference type="GO" id="GO:0016020">
    <property type="term" value="C:membrane"/>
    <property type="evidence" value="ECO:0007669"/>
    <property type="project" value="GOC"/>
</dbReference>
<keyword evidence="7" id="KW-0963">Cytoplasm</keyword>
<keyword evidence="1 7" id="KW-0596">Phosphopantetheine</keyword>
<dbReference type="UniPathway" id="UPA00094"/>
<dbReference type="Pfam" id="PF00550">
    <property type="entry name" value="PP-binding"/>
    <property type="match status" value="1"/>
</dbReference>
<dbReference type="AlphaFoldDB" id="A0A0R2NI59"/>
<comment type="subcellular location">
    <subcellularLocation>
        <location evidence="7">Cytoplasm</location>
    </subcellularLocation>
</comment>
<proteinExistence type="inferred from homology"/>
<dbReference type="GO" id="GO:0005829">
    <property type="term" value="C:cytosol"/>
    <property type="evidence" value="ECO:0007669"/>
    <property type="project" value="TreeGrafter"/>
</dbReference>
<dbReference type="GO" id="GO:0000035">
    <property type="term" value="F:acyl binding"/>
    <property type="evidence" value="ECO:0007669"/>
    <property type="project" value="TreeGrafter"/>
</dbReference>
<evidence type="ECO:0000256" key="2">
    <source>
        <dbReference type="ARBA" id="ARBA00022516"/>
    </source>
</evidence>
<dbReference type="GO" id="GO:0009245">
    <property type="term" value="P:lipid A biosynthetic process"/>
    <property type="evidence" value="ECO:0007669"/>
    <property type="project" value="TreeGrafter"/>
</dbReference>
<dbReference type="PROSITE" id="PS50075">
    <property type="entry name" value="CARRIER"/>
    <property type="match status" value="1"/>
</dbReference>
<evidence type="ECO:0000256" key="3">
    <source>
        <dbReference type="ARBA" id="ARBA00022553"/>
    </source>
</evidence>
<comment type="caution">
    <text evidence="9">The sequence shown here is derived from an EMBL/GenBank/DDBJ whole genome shotgun (WGS) entry which is preliminary data.</text>
</comment>
<reference evidence="9 10" key="1">
    <citation type="journal article" date="2015" name="Genome Announc.">
        <title>Expanding the biotechnology potential of lactobacilli through comparative genomics of 213 strains and associated genera.</title>
        <authorList>
            <person name="Sun Z."/>
            <person name="Harris H.M."/>
            <person name="McCann A."/>
            <person name="Guo C."/>
            <person name="Argimon S."/>
            <person name="Zhang W."/>
            <person name="Yang X."/>
            <person name="Jeffery I.B."/>
            <person name="Cooney J.C."/>
            <person name="Kagawa T.F."/>
            <person name="Liu W."/>
            <person name="Song Y."/>
            <person name="Salvetti E."/>
            <person name="Wrobel A."/>
            <person name="Rasinkangas P."/>
            <person name="Parkhill J."/>
            <person name="Rea M.C."/>
            <person name="O'Sullivan O."/>
            <person name="Ritari J."/>
            <person name="Douillard F.P."/>
            <person name="Paul Ross R."/>
            <person name="Yang R."/>
            <person name="Briner A.E."/>
            <person name="Felis G.E."/>
            <person name="de Vos W.M."/>
            <person name="Barrangou R."/>
            <person name="Klaenhammer T.R."/>
            <person name="Caufield P.W."/>
            <person name="Cui Y."/>
            <person name="Zhang H."/>
            <person name="O'Toole P.W."/>
        </authorList>
    </citation>
    <scope>NUCLEOTIDE SEQUENCE [LARGE SCALE GENOMIC DNA]</scope>
    <source>
        <strain evidence="9 10">DSM 23026</strain>
    </source>
</reference>
<dbReference type="InterPro" id="IPR003231">
    <property type="entry name" value="ACP"/>
</dbReference>
<comment type="pathway">
    <text evidence="7">Lipid metabolism; fatty acid biosynthesis.</text>
</comment>
<keyword evidence="3 7" id="KW-0597">Phosphoprotein</keyword>
<evidence type="ECO:0000256" key="7">
    <source>
        <dbReference type="HAMAP-Rule" id="MF_01217"/>
    </source>
</evidence>
<keyword evidence="10" id="KW-1185">Reference proteome</keyword>
<dbReference type="NCBIfam" id="NF002150">
    <property type="entry name" value="PRK00982.1-4"/>
    <property type="match status" value="1"/>
</dbReference>
<dbReference type="PANTHER" id="PTHR20863:SF76">
    <property type="entry name" value="CARRIER DOMAIN-CONTAINING PROTEIN"/>
    <property type="match status" value="1"/>
</dbReference>
<keyword evidence="5 7" id="KW-0443">Lipid metabolism</keyword>
<evidence type="ECO:0000259" key="8">
    <source>
        <dbReference type="PROSITE" id="PS50075"/>
    </source>
</evidence>
<dbReference type="InterPro" id="IPR036736">
    <property type="entry name" value="ACP-like_sf"/>
</dbReference>
<dbReference type="Proteomes" id="UP000051249">
    <property type="component" value="Unassembled WGS sequence"/>
</dbReference>
<name>A0A0R2NI59_9LACO</name>
<gene>
    <name evidence="7" type="primary">acpP</name>
    <name evidence="9" type="ORF">IV88_GL001737</name>
</gene>
<evidence type="ECO:0000256" key="5">
    <source>
        <dbReference type="ARBA" id="ARBA00023098"/>
    </source>
</evidence>
<evidence type="ECO:0000256" key="1">
    <source>
        <dbReference type="ARBA" id="ARBA00022450"/>
    </source>
</evidence>
<dbReference type="HAMAP" id="MF_01217">
    <property type="entry name" value="Acyl_carrier"/>
    <property type="match status" value="1"/>
</dbReference>
<dbReference type="SUPFAM" id="SSF47336">
    <property type="entry name" value="ACP-like"/>
    <property type="match status" value="1"/>
</dbReference>
<dbReference type="EMBL" id="JQCQ01000009">
    <property type="protein sequence ID" value="KRO25487.1"/>
    <property type="molecule type" value="Genomic_DNA"/>
</dbReference>
<dbReference type="PATRIC" id="fig|480391.4.peg.1783"/>
<dbReference type="Gene3D" id="1.10.1200.10">
    <property type="entry name" value="ACP-like"/>
    <property type="match status" value="1"/>
</dbReference>
<evidence type="ECO:0000313" key="10">
    <source>
        <dbReference type="Proteomes" id="UP000051249"/>
    </source>
</evidence>
<dbReference type="PANTHER" id="PTHR20863">
    <property type="entry name" value="ACYL CARRIER PROTEIN"/>
    <property type="match status" value="1"/>
</dbReference>
<feature type="domain" description="Carrier" evidence="8">
    <location>
        <begin position="6"/>
        <end position="84"/>
    </location>
</feature>
<organism evidence="9 10">
    <name type="scientific">Pediococcus argentinicus</name>
    <dbReference type="NCBI Taxonomy" id="480391"/>
    <lineage>
        <taxon>Bacteria</taxon>
        <taxon>Bacillati</taxon>
        <taxon>Bacillota</taxon>
        <taxon>Bacilli</taxon>
        <taxon>Lactobacillales</taxon>
        <taxon>Lactobacillaceae</taxon>
        <taxon>Pediococcus</taxon>
    </lineage>
</organism>
<comment type="similarity">
    <text evidence="7">Belongs to the acyl carrier protein (ACP) family.</text>
</comment>
<evidence type="ECO:0000256" key="6">
    <source>
        <dbReference type="ARBA" id="ARBA00023160"/>
    </source>
</evidence>
<protein>
    <recommendedName>
        <fullName evidence="7">Acyl carrier protein</fullName>
        <shortName evidence="7">ACP</shortName>
    </recommendedName>
</protein>
<feature type="modified residue" description="O-(pantetheine 4'-phosphoryl)serine" evidence="7">
    <location>
        <position position="44"/>
    </location>
</feature>
<accession>A0A0R2NI59</accession>
<keyword evidence="4 7" id="KW-0276">Fatty acid metabolism</keyword>
<sequence>MEEHIMTNEQVFEKVVPIIKEQLDTGDKEIKRETNFSRDLEADSLDIFEVVDKLEDEFDIEVETDDSMDTVGKLVDYITETLNK</sequence>
<comment type="function">
    <text evidence="7">Carrier of the growing fatty acid chain in fatty acid biosynthesis.</text>
</comment>
<evidence type="ECO:0000313" key="9">
    <source>
        <dbReference type="EMBL" id="KRO25487.1"/>
    </source>
</evidence>
<keyword evidence="2 7" id="KW-0444">Lipid biosynthesis</keyword>
<dbReference type="InterPro" id="IPR009081">
    <property type="entry name" value="PP-bd_ACP"/>
</dbReference>
<comment type="PTM">
    <text evidence="7">4'-phosphopantetheine is transferred from CoA to a specific serine of apo-ACP by AcpS. This modification is essential for activity because fatty acids are bound in thioester linkage to the sulfhydryl of the prosthetic group.</text>
</comment>
<dbReference type="GO" id="GO:0000036">
    <property type="term" value="F:acyl carrier activity"/>
    <property type="evidence" value="ECO:0007669"/>
    <property type="project" value="UniProtKB-UniRule"/>
</dbReference>
<evidence type="ECO:0000256" key="4">
    <source>
        <dbReference type="ARBA" id="ARBA00022832"/>
    </source>
</evidence>
<keyword evidence="6 7" id="KW-0275">Fatty acid biosynthesis</keyword>